<dbReference type="GO" id="GO:0032259">
    <property type="term" value="P:methylation"/>
    <property type="evidence" value="ECO:0007669"/>
    <property type="project" value="UniProtKB-KW"/>
</dbReference>
<keyword evidence="2" id="KW-0808">Transferase</keyword>
<dbReference type="InterPro" id="IPR052933">
    <property type="entry name" value="DNA_Protect_Modify"/>
</dbReference>
<dbReference type="Gene3D" id="1.10.150.470">
    <property type="match status" value="1"/>
</dbReference>
<accession>W7CKX9</accession>
<dbReference type="InterPro" id="IPR048375">
    <property type="entry name" value="YtxK-like_N"/>
</dbReference>
<keyword evidence="3" id="KW-1185">Reference proteome</keyword>
<gene>
    <name evidence="2" type="ORF">BCAMP_05596</name>
</gene>
<evidence type="ECO:0000313" key="2">
    <source>
        <dbReference type="EMBL" id="EUJ40139.1"/>
    </source>
</evidence>
<dbReference type="InterPro" id="IPR029063">
    <property type="entry name" value="SAM-dependent_MTases_sf"/>
</dbReference>
<dbReference type="Gene3D" id="3.40.50.150">
    <property type="entry name" value="Vaccinia Virus protein VP39"/>
    <property type="match status" value="1"/>
</dbReference>
<evidence type="ECO:0000259" key="1">
    <source>
        <dbReference type="Pfam" id="PF21106"/>
    </source>
</evidence>
<dbReference type="Proteomes" id="UP000019243">
    <property type="component" value="Unassembled WGS sequence"/>
</dbReference>
<dbReference type="GO" id="GO:0003677">
    <property type="term" value="F:DNA binding"/>
    <property type="evidence" value="ECO:0007669"/>
    <property type="project" value="InterPro"/>
</dbReference>
<sequence length="330" mass="36514">MSTEQTFEQLYEQLNQVIEMLKGALGTTYLEAVYQTIENMFEGEIKQAEVAPETAKTLLTSYQTIDLADVPAEVVRRAYQLVLLKGLREDKVQTNHQMTPDSIGFIMGYLVDKLTAKTKEVTLFDPAIGTGNLLMTVHNQLKARDAINLVGVEVDDLLVSLAYAGANLQSTPIELMHQDGLGNLLINPVDAVVSDLPIGYYPNDEGAKSFTLREKEGHSFAHLLFVEQAFNYLKADGYAVLLLPSNILAGDVGKRLNAYLQQEGSLEMVLQLPDSLFAQKEAVKSIIVFRKKGSVAKPAHDVLITQLPNLSDAKKMLAIIKKLEAWFENT</sequence>
<dbReference type="InterPro" id="IPR016843">
    <property type="entry name" value="S-AdoMet-dep_Ade-MeTrfase_prd"/>
</dbReference>
<dbReference type="PANTHER" id="PTHR41313:SF1">
    <property type="entry name" value="DNA METHYLASE ADENINE-SPECIFIC DOMAIN-CONTAINING PROTEIN"/>
    <property type="match status" value="1"/>
</dbReference>
<dbReference type="PRINTS" id="PR00507">
    <property type="entry name" value="N12N6MTFRASE"/>
</dbReference>
<dbReference type="EMBL" id="AODH01000021">
    <property type="protein sequence ID" value="EUJ40139.1"/>
    <property type="molecule type" value="Genomic_DNA"/>
</dbReference>
<proteinExistence type="predicted"/>
<dbReference type="PANTHER" id="PTHR41313">
    <property type="entry name" value="ADENINE-SPECIFIC METHYLTRANSFERASE"/>
    <property type="match status" value="1"/>
</dbReference>
<keyword evidence="2" id="KW-0489">Methyltransferase</keyword>
<reference evidence="2 3" key="1">
    <citation type="submission" date="2012-12" db="EMBL/GenBank/DDBJ databases">
        <title>Novel taxa of Listeriaceae from agricultural environments in the United States.</title>
        <authorList>
            <person name="den Bakker H.C."/>
            <person name="Allred A."/>
            <person name="Warchocki S."/>
            <person name="Wright E.M."/>
            <person name="Burrell A."/>
            <person name="Nightingale K.K."/>
            <person name="Kephart D."/>
            <person name="Wiedmann M."/>
        </authorList>
    </citation>
    <scope>NUCLEOTIDE SEQUENCE [LARGE SCALE GENOMIC DNA]</scope>
    <source>
        <strain evidence="2 3">FSL F6-1037</strain>
    </source>
</reference>
<comment type="caution">
    <text evidence="2">The sequence shown here is derived from an EMBL/GenBank/DDBJ whole genome shotgun (WGS) entry which is preliminary data.</text>
</comment>
<dbReference type="GO" id="GO:0008170">
    <property type="term" value="F:N-methyltransferase activity"/>
    <property type="evidence" value="ECO:0007669"/>
    <property type="project" value="InterPro"/>
</dbReference>
<protein>
    <submittedName>
        <fullName evidence="2">Adenine-specific methyltransferase</fullName>
    </submittedName>
</protein>
<dbReference type="PIRSF" id="PIRSF026567">
    <property type="entry name" value="Adenine_mtase_bact_prd"/>
    <property type="match status" value="1"/>
</dbReference>
<evidence type="ECO:0000313" key="3">
    <source>
        <dbReference type="Proteomes" id="UP000019243"/>
    </source>
</evidence>
<dbReference type="Pfam" id="PF21106">
    <property type="entry name" value="YtxK_like"/>
    <property type="match status" value="1"/>
</dbReference>
<name>W7CKX9_9LIST</name>
<organism evidence="2 3">
    <name type="scientific">Brochothrix campestris FSL F6-1037</name>
    <dbReference type="NCBI Taxonomy" id="1265861"/>
    <lineage>
        <taxon>Bacteria</taxon>
        <taxon>Bacillati</taxon>
        <taxon>Bacillota</taxon>
        <taxon>Bacilli</taxon>
        <taxon>Bacillales</taxon>
        <taxon>Listeriaceae</taxon>
        <taxon>Brochothrix</taxon>
    </lineage>
</organism>
<feature type="domain" description="YtxK-like N-terminal helical" evidence="1">
    <location>
        <begin position="8"/>
        <end position="87"/>
    </location>
</feature>
<dbReference type="PATRIC" id="fig|1265861.3.peg.1108"/>
<dbReference type="STRING" id="1265861.BCAMP_05596"/>
<dbReference type="CDD" id="cd02440">
    <property type="entry name" value="AdoMet_MTases"/>
    <property type="match status" value="1"/>
</dbReference>
<dbReference type="SUPFAM" id="SSF53335">
    <property type="entry name" value="S-adenosyl-L-methionine-dependent methyltransferases"/>
    <property type="match status" value="1"/>
</dbReference>
<dbReference type="RefSeq" id="WP_035314215.1">
    <property type="nucleotide sequence ID" value="NZ_AODH01000021.1"/>
</dbReference>
<dbReference type="AlphaFoldDB" id="W7CKX9"/>